<keyword evidence="1" id="KW-0812">Transmembrane</keyword>
<dbReference type="Proteomes" id="UP001589810">
    <property type="component" value="Unassembled WGS sequence"/>
</dbReference>
<dbReference type="EMBL" id="JBHLUD010000015">
    <property type="protein sequence ID" value="MFC0547914.1"/>
    <property type="molecule type" value="Genomic_DNA"/>
</dbReference>
<evidence type="ECO:0000313" key="2">
    <source>
        <dbReference type="EMBL" id="MFC0547914.1"/>
    </source>
</evidence>
<keyword evidence="1" id="KW-1133">Transmembrane helix</keyword>
<reference evidence="2 3" key="1">
    <citation type="submission" date="2024-09" db="EMBL/GenBank/DDBJ databases">
        <authorList>
            <person name="Sun Q."/>
            <person name="Mori K."/>
        </authorList>
    </citation>
    <scope>NUCLEOTIDE SEQUENCE [LARGE SCALE GENOMIC DNA]</scope>
    <source>
        <strain evidence="2 3">TBRC 1432</strain>
    </source>
</reference>
<dbReference type="RefSeq" id="WP_273938240.1">
    <property type="nucleotide sequence ID" value="NZ_CP097263.1"/>
</dbReference>
<sequence>MTTTRIVLWVLLLISAVGNVVMSASGLHVLVGIGFGLLTLGFATALVVDHRRRRA</sequence>
<evidence type="ECO:0000313" key="3">
    <source>
        <dbReference type="Proteomes" id="UP001589810"/>
    </source>
</evidence>
<protein>
    <submittedName>
        <fullName evidence="2">Uncharacterized protein</fullName>
    </submittedName>
</protein>
<accession>A0ABV6N5Q9</accession>
<gene>
    <name evidence="2" type="ORF">ACFFH7_40860</name>
</gene>
<name>A0ABV6N5Q9_9PSEU</name>
<organism evidence="2 3">
    <name type="scientific">Kutzneria chonburiensis</name>
    <dbReference type="NCBI Taxonomy" id="1483604"/>
    <lineage>
        <taxon>Bacteria</taxon>
        <taxon>Bacillati</taxon>
        <taxon>Actinomycetota</taxon>
        <taxon>Actinomycetes</taxon>
        <taxon>Pseudonocardiales</taxon>
        <taxon>Pseudonocardiaceae</taxon>
        <taxon>Kutzneria</taxon>
    </lineage>
</organism>
<comment type="caution">
    <text evidence="2">The sequence shown here is derived from an EMBL/GenBank/DDBJ whole genome shotgun (WGS) entry which is preliminary data.</text>
</comment>
<feature type="transmembrane region" description="Helical" evidence="1">
    <location>
        <begin position="28"/>
        <end position="48"/>
    </location>
</feature>
<evidence type="ECO:0000256" key="1">
    <source>
        <dbReference type="SAM" id="Phobius"/>
    </source>
</evidence>
<keyword evidence="3" id="KW-1185">Reference proteome</keyword>
<keyword evidence="1" id="KW-0472">Membrane</keyword>
<proteinExistence type="predicted"/>